<organism evidence="3 4">
    <name type="scientific">Vulcanibacillus modesticaldus</name>
    <dbReference type="NCBI Taxonomy" id="337097"/>
    <lineage>
        <taxon>Bacteria</taxon>
        <taxon>Bacillati</taxon>
        <taxon>Bacillota</taxon>
        <taxon>Bacilli</taxon>
        <taxon>Bacillales</taxon>
        <taxon>Bacillaceae</taxon>
        <taxon>Vulcanibacillus</taxon>
    </lineage>
</organism>
<dbReference type="RefSeq" id="WP_069657219.1">
    <property type="nucleotide sequence ID" value="NZ_MIJF01000046.1"/>
</dbReference>
<name>A0A1D2YT72_9BACI</name>
<evidence type="ECO:0000313" key="4">
    <source>
        <dbReference type="Proteomes" id="UP000243739"/>
    </source>
</evidence>
<dbReference type="Proteomes" id="UP000243739">
    <property type="component" value="Unassembled WGS sequence"/>
</dbReference>
<reference evidence="3 4" key="1">
    <citation type="submission" date="2016-09" db="EMBL/GenBank/DDBJ databases">
        <title>Draft genome sequence for the type strain of Vulcanibacillus modesticaldus BR, a strictly anaerobic, moderately thermophilic, and nitrate-reducing bacterium from deep sea-hydrothermal vents of the Mid-Atlantic Ridge.</title>
        <authorList>
            <person name="Abin C.A."/>
            <person name="Hollibaugh J.T."/>
        </authorList>
    </citation>
    <scope>NUCLEOTIDE SEQUENCE [LARGE SCALE GENOMIC DNA]</scope>
    <source>
        <strain evidence="3 4">BR</strain>
    </source>
</reference>
<dbReference type="OrthoDB" id="1808778at2"/>
<comment type="caution">
    <text evidence="3">The sequence shown here is derived from an EMBL/GenBank/DDBJ whole genome shotgun (WGS) entry which is preliminary data.</text>
</comment>
<feature type="compositionally biased region" description="Basic residues" evidence="1">
    <location>
        <begin position="1"/>
        <end position="31"/>
    </location>
</feature>
<dbReference type="InterPro" id="IPR045965">
    <property type="entry name" value="DUF6385"/>
</dbReference>
<feature type="region of interest" description="Disordered" evidence="1">
    <location>
        <begin position="1"/>
        <end position="34"/>
    </location>
</feature>
<sequence length="243" mass="27550">MKRQGSSSTKKKKIIAKKKKTTVKKKRKSKSSKPLNLVNELEVQEMQIGKLSNSYESIADLSKSDGLIEIFSEGESTRNTFDSDKLKYVDLGDDKEIIEKVQIFGVDDSKVLPIITDPEGRLKVVADITINPISYREIVIKNLPSLNNYNFTQPFDVSQSTRTSFIVVNRSLVNTVTVQLQNSPDNSIYETDLPEDTIKPNSFKILTPTRFIRFYRIAYRSTIADKPAVIDVYYQSQGNPVMP</sequence>
<gene>
    <name evidence="3" type="ORF">BHF71_02855</name>
</gene>
<keyword evidence="4" id="KW-1185">Reference proteome</keyword>
<evidence type="ECO:0000256" key="1">
    <source>
        <dbReference type="SAM" id="MobiDB-lite"/>
    </source>
</evidence>
<proteinExistence type="predicted"/>
<dbReference type="EMBL" id="MIJF01000046">
    <property type="protein sequence ID" value="OEF98883.1"/>
    <property type="molecule type" value="Genomic_DNA"/>
</dbReference>
<dbReference type="Pfam" id="PF19912">
    <property type="entry name" value="DUF6385"/>
    <property type="match status" value="1"/>
</dbReference>
<evidence type="ECO:0000259" key="2">
    <source>
        <dbReference type="Pfam" id="PF19912"/>
    </source>
</evidence>
<evidence type="ECO:0000313" key="3">
    <source>
        <dbReference type="EMBL" id="OEF98883.1"/>
    </source>
</evidence>
<dbReference type="AlphaFoldDB" id="A0A1D2YT72"/>
<accession>A0A1D2YT72</accession>
<feature type="domain" description="DUF6385" evidence="2">
    <location>
        <begin position="156"/>
        <end position="237"/>
    </location>
</feature>
<protein>
    <recommendedName>
        <fullName evidence="2">DUF6385 domain-containing protein</fullName>
    </recommendedName>
</protein>
<dbReference type="STRING" id="337097.BHF71_02855"/>